<organism evidence="2 3">
    <name type="scientific">Pseudoduganella rivuli</name>
    <dbReference type="NCBI Taxonomy" id="2666085"/>
    <lineage>
        <taxon>Bacteria</taxon>
        <taxon>Pseudomonadati</taxon>
        <taxon>Pseudomonadota</taxon>
        <taxon>Betaproteobacteria</taxon>
        <taxon>Burkholderiales</taxon>
        <taxon>Oxalobacteraceae</taxon>
        <taxon>Telluria group</taxon>
        <taxon>Pseudoduganella</taxon>
    </lineage>
</organism>
<evidence type="ECO:0000256" key="1">
    <source>
        <dbReference type="SAM" id="MobiDB-lite"/>
    </source>
</evidence>
<dbReference type="EMBL" id="WKJJ01000020">
    <property type="protein sequence ID" value="MRV75473.1"/>
    <property type="molecule type" value="Genomic_DNA"/>
</dbReference>
<proteinExistence type="predicted"/>
<sequence length="216" mass="22840">MGVLTDLSREGKTSVSPGSKNFASPPPNEHNQGRGAEVMNESTSVMQSKTGPRATSANNMWGSIKQEFEEFLAGFDKNWSVVSADANVDIIGFSKSLGIEYDLENGNTVATMKSSVSNQSAQLAHKPEATVTICGGLGVQSENGVVCQPEFEFGGANVKAKITKDSIKLCIAVLGIKAPTAETRVNCEGTIKIELSGGLKRSQESVSGSKNTRRLP</sequence>
<reference evidence="2 3" key="1">
    <citation type="submission" date="2019-11" db="EMBL/GenBank/DDBJ databases">
        <title>Novel species isolated from a subtropical stream in China.</title>
        <authorList>
            <person name="Lu H."/>
        </authorList>
    </citation>
    <scope>NUCLEOTIDE SEQUENCE [LARGE SCALE GENOMIC DNA]</scope>
    <source>
        <strain evidence="2 3">FT92W</strain>
    </source>
</reference>
<dbReference type="AlphaFoldDB" id="A0A7X2IU04"/>
<feature type="compositionally biased region" description="Polar residues" evidence="1">
    <location>
        <begin position="13"/>
        <end position="22"/>
    </location>
</feature>
<dbReference type="Proteomes" id="UP000446768">
    <property type="component" value="Unassembled WGS sequence"/>
</dbReference>
<protein>
    <submittedName>
        <fullName evidence="2">Uncharacterized protein</fullName>
    </submittedName>
</protein>
<evidence type="ECO:0000313" key="3">
    <source>
        <dbReference type="Proteomes" id="UP000446768"/>
    </source>
</evidence>
<feature type="compositionally biased region" description="Polar residues" evidence="1">
    <location>
        <begin position="40"/>
        <end position="58"/>
    </location>
</feature>
<keyword evidence="3" id="KW-1185">Reference proteome</keyword>
<name>A0A7X2IU04_9BURK</name>
<gene>
    <name evidence="2" type="ORF">GJ700_27510</name>
</gene>
<accession>A0A7X2IU04</accession>
<dbReference type="RefSeq" id="WP_154380039.1">
    <property type="nucleotide sequence ID" value="NZ_WKJJ01000020.1"/>
</dbReference>
<feature type="region of interest" description="Disordered" evidence="1">
    <location>
        <begin position="1"/>
        <end position="58"/>
    </location>
</feature>
<comment type="caution">
    <text evidence="2">The sequence shown here is derived from an EMBL/GenBank/DDBJ whole genome shotgun (WGS) entry which is preliminary data.</text>
</comment>
<evidence type="ECO:0000313" key="2">
    <source>
        <dbReference type="EMBL" id="MRV75473.1"/>
    </source>
</evidence>